<evidence type="ECO:0000313" key="2">
    <source>
        <dbReference type="Proteomes" id="UP001283361"/>
    </source>
</evidence>
<dbReference type="Proteomes" id="UP001283361">
    <property type="component" value="Unassembled WGS sequence"/>
</dbReference>
<accession>A0AAE1CVB3</accession>
<dbReference type="AlphaFoldDB" id="A0AAE1CVB3"/>
<organism evidence="1 2">
    <name type="scientific">Elysia crispata</name>
    <name type="common">lettuce slug</name>
    <dbReference type="NCBI Taxonomy" id="231223"/>
    <lineage>
        <taxon>Eukaryota</taxon>
        <taxon>Metazoa</taxon>
        <taxon>Spiralia</taxon>
        <taxon>Lophotrochozoa</taxon>
        <taxon>Mollusca</taxon>
        <taxon>Gastropoda</taxon>
        <taxon>Heterobranchia</taxon>
        <taxon>Euthyneura</taxon>
        <taxon>Panpulmonata</taxon>
        <taxon>Sacoglossa</taxon>
        <taxon>Placobranchoidea</taxon>
        <taxon>Plakobranchidae</taxon>
        <taxon>Elysia</taxon>
    </lineage>
</organism>
<gene>
    <name evidence="1" type="ORF">RRG08_019454</name>
</gene>
<comment type="caution">
    <text evidence="1">The sequence shown here is derived from an EMBL/GenBank/DDBJ whole genome shotgun (WGS) entry which is preliminary data.</text>
</comment>
<keyword evidence="2" id="KW-1185">Reference proteome</keyword>
<protein>
    <submittedName>
        <fullName evidence="1">Uncharacterized protein</fullName>
    </submittedName>
</protein>
<dbReference type="EMBL" id="JAWDGP010006558">
    <property type="protein sequence ID" value="KAK3738996.1"/>
    <property type="molecule type" value="Genomic_DNA"/>
</dbReference>
<reference evidence="1" key="1">
    <citation type="journal article" date="2023" name="G3 (Bethesda)">
        <title>A reference genome for the long-term kleptoplast-retaining sea slug Elysia crispata morphotype clarki.</title>
        <authorList>
            <person name="Eastman K.E."/>
            <person name="Pendleton A.L."/>
            <person name="Shaikh M.A."/>
            <person name="Suttiyut T."/>
            <person name="Ogas R."/>
            <person name="Tomko P."/>
            <person name="Gavelis G."/>
            <person name="Widhalm J.R."/>
            <person name="Wisecaver J.H."/>
        </authorList>
    </citation>
    <scope>NUCLEOTIDE SEQUENCE</scope>
    <source>
        <strain evidence="1">ECLA1</strain>
    </source>
</reference>
<evidence type="ECO:0000313" key="1">
    <source>
        <dbReference type="EMBL" id="KAK3738996.1"/>
    </source>
</evidence>
<sequence>MITPARVQYGAELVTGSWHSAILHQAIDRSPPVAIRRTQYGTRVSKTHALGLHHQRRIELTVMVFESPDTRARSSPPG</sequence>
<name>A0AAE1CVB3_9GAST</name>
<proteinExistence type="predicted"/>